<keyword evidence="6" id="KW-0418">Kinase</keyword>
<accession>A0ABU4RGH5</accession>
<dbReference type="Proteomes" id="UP001273350">
    <property type="component" value="Unassembled WGS sequence"/>
</dbReference>
<dbReference type="PANTHER" id="PTHR43547">
    <property type="entry name" value="TWO-COMPONENT HISTIDINE KINASE"/>
    <property type="match status" value="1"/>
</dbReference>
<evidence type="ECO:0000256" key="2">
    <source>
        <dbReference type="ARBA" id="ARBA00012438"/>
    </source>
</evidence>
<dbReference type="GO" id="GO:0016301">
    <property type="term" value="F:kinase activity"/>
    <property type="evidence" value="ECO:0007669"/>
    <property type="project" value="UniProtKB-KW"/>
</dbReference>
<evidence type="ECO:0000256" key="1">
    <source>
        <dbReference type="ARBA" id="ARBA00000085"/>
    </source>
</evidence>
<feature type="transmembrane region" description="Helical" evidence="4">
    <location>
        <begin position="277"/>
        <end position="298"/>
    </location>
</feature>
<dbReference type="SMART" id="SM00387">
    <property type="entry name" value="HATPase_c"/>
    <property type="match status" value="1"/>
</dbReference>
<dbReference type="Pfam" id="PF13181">
    <property type="entry name" value="TPR_8"/>
    <property type="match status" value="2"/>
</dbReference>
<organism evidence="6 7">
    <name type="scientific">Flavobacterium cupriresistens</name>
    <dbReference type="NCBI Taxonomy" id="2893885"/>
    <lineage>
        <taxon>Bacteria</taxon>
        <taxon>Pseudomonadati</taxon>
        <taxon>Bacteroidota</taxon>
        <taxon>Flavobacteriia</taxon>
        <taxon>Flavobacteriales</taxon>
        <taxon>Flavobacteriaceae</taxon>
        <taxon>Flavobacterium</taxon>
    </lineage>
</organism>
<keyword evidence="4" id="KW-0472">Membrane</keyword>
<dbReference type="SUPFAM" id="SSF47384">
    <property type="entry name" value="Homodimeric domain of signal transducing histidine kinase"/>
    <property type="match status" value="1"/>
</dbReference>
<dbReference type="InterPro" id="IPR004358">
    <property type="entry name" value="Sig_transdc_His_kin-like_C"/>
</dbReference>
<evidence type="ECO:0000256" key="3">
    <source>
        <dbReference type="ARBA" id="ARBA00022553"/>
    </source>
</evidence>
<evidence type="ECO:0000313" key="7">
    <source>
        <dbReference type="Proteomes" id="UP001273350"/>
    </source>
</evidence>
<dbReference type="EC" id="2.7.13.3" evidence="2"/>
<dbReference type="SUPFAM" id="SSF48452">
    <property type="entry name" value="TPR-like"/>
    <property type="match status" value="1"/>
</dbReference>
<feature type="domain" description="Histidine kinase" evidence="5">
    <location>
        <begin position="336"/>
        <end position="545"/>
    </location>
</feature>
<dbReference type="SUPFAM" id="SSF55874">
    <property type="entry name" value="ATPase domain of HSP90 chaperone/DNA topoisomerase II/histidine kinase"/>
    <property type="match status" value="1"/>
</dbReference>
<reference evidence="6 7" key="1">
    <citation type="submission" date="2023-11" db="EMBL/GenBank/DDBJ databases">
        <title>Unpublished Manusciprt.</title>
        <authorList>
            <person name="Saticioglu I.B."/>
            <person name="Ay H."/>
            <person name="Ajmi N."/>
            <person name="Altun S."/>
            <person name="Duman M."/>
        </authorList>
    </citation>
    <scope>NUCLEOTIDE SEQUENCE [LARGE SCALE GENOMIC DNA]</scope>
    <source>
        <strain evidence="6 7">Fl-318</strain>
    </source>
</reference>
<evidence type="ECO:0000256" key="4">
    <source>
        <dbReference type="SAM" id="Phobius"/>
    </source>
</evidence>
<dbReference type="PROSITE" id="PS50109">
    <property type="entry name" value="HIS_KIN"/>
    <property type="match status" value="1"/>
</dbReference>
<dbReference type="InterPro" id="IPR003661">
    <property type="entry name" value="HisK_dim/P_dom"/>
</dbReference>
<proteinExistence type="predicted"/>
<dbReference type="EMBL" id="JAWXVI010000011">
    <property type="protein sequence ID" value="MDX6191682.1"/>
    <property type="molecule type" value="Genomic_DNA"/>
</dbReference>
<protein>
    <recommendedName>
        <fullName evidence="2">histidine kinase</fullName>
        <ecNumber evidence="2">2.7.13.3</ecNumber>
    </recommendedName>
</protein>
<dbReference type="InterPro" id="IPR011990">
    <property type="entry name" value="TPR-like_helical_dom_sf"/>
</dbReference>
<dbReference type="InterPro" id="IPR003594">
    <property type="entry name" value="HATPase_dom"/>
</dbReference>
<dbReference type="Gene3D" id="1.25.40.10">
    <property type="entry name" value="Tetratricopeptide repeat domain"/>
    <property type="match status" value="1"/>
</dbReference>
<dbReference type="Gene3D" id="1.10.287.130">
    <property type="match status" value="1"/>
</dbReference>
<keyword evidence="3" id="KW-0597">Phosphoprotein</keyword>
<name>A0ABU4RGH5_9FLAO</name>
<evidence type="ECO:0000313" key="6">
    <source>
        <dbReference type="EMBL" id="MDX6191682.1"/>
    </source>
</evidence>
<dbReference type="InterPro" id="IPR005467">
    <property type="entry name" value="His_kinase_dom"/>
</dbReference>
<comment type="catalytic activity">
    <reaction evidence="1">
        <text>ATP + protein L-histidine = ADP + protein N-phospho-L-histidine.</text>
        <dbReference type="EC" id="2.7.13.3"/>
    </reaction>
</comment>
<sequence>MKELQEKLNYYGGQGQLDSIGFLIEKHLAKNNLNTFELQFGLFAQGNYYKLIGKHSEAILALKKAISLKGKSKESKTLHYKSLYVLSDIYFTRKEFKKAFQYAYLCRNKFSAAKNTNSYIITHLITGYYYYLNYEHKKSLQEFLLAEEAAKKYDPCNLAEVYVKTARIYSREKQLDKAKKTIEKSINIADSCGALENKINALRTLREILVEHGEFEGAHKTFEKLDRLVGEEDAKRRNIRIDSFEIANKTKFKEQQNANLKRLNKTKEEKLKQQKNALIALVSGVVLLIVLLYLVIVLKKRQAKTNAALQVQKEEIELKNKDLKRLNLLHQKIFTVISHDFKEPITTLRILLNKDEIVRNENKIVSSYIKAISQQLEQSDGMLTSLLDWAKMELVATVSPDNEIRLYDHITIACKELLKQAKAKNIKIENDISKDTVIVFNPMVLSIVLRNIINNAIKFSYEDSTICIEYADNEITVKDSGKGIEQKKLQKLFKQNINPGIGTNLESGFGIGLYLCQELMLKNKGTLDVLNNESDGCTFIIVLPK</sequence>
<dbReference type="PRINTS" id="PR00344">
    <property type="entry name" value="BCTRLSENSOR"/>
</dbReference>
<gene>
    <name evidence="6" type="ORF">SGQ83_20170</name>
</gene>
<dbReference type="Pfam" id="PF02518">
    <property type="entry name" value="HATPase_c"/>
    <property type="match status" value="1"/>
</dbReference>
<keyword evidence="7" id="KW-1185">Reference proteome</keyword>
<dbReference type="CDD" id="cd00082">
    <property type="entry name" value="HisKA"/>
    <property type="match status" value="1"/>
</dbReference>
<keyword evidence="4" id="KW-1133">Transmembrane helix</keyword>
<evidence type="ECO:0000259" key="5">
    <source>
        <dbReference type="PROSITE" id="PS50109"/>
    </source>
</evidence>
<comment type="caution">
    <text evidence="6">The sequence shown here is derived from an EMBL/GenBank/DDBJ whole genome shotgun (WGS) entry which is preliminary data.</text>
</comment>
<dbReference type="InterPro" id="IPR036890">
    <property type="entry name" value="HATPase_C_sf"/>
</dbReference>
<dbReference type="InterPro" id="IPR036097">
    <property type="entry name" value="HisK_dim/P_sf"/>
</dbReference>
<dbReference type="InterPro" id="IPR019734">
    <property type="entry name" value="TPR_rpt"/>
</dbReference>
<dbReference type="PANTHER" id="PTHR43547:SF2">
    <property type="entry name" value="HYBRID SIGNAL TRANSDUCTION HISTIDINE KINASE C"/>
    <property type="match status" value="1"/>
</dbReference>
<dbReference type="RefSeq" id="WP_230002210.1">
    <property type="nucleotide sequence ID" value="NZ_CP087134.1"/>
</dbReference>
<keyword evidence="4" id="KW-0812">Transmembrane</keyword>
<dbReference type="SMART" id="SM00028">
    <property type="entry name" value="TPR"/>
    <property type="match status" value="2"/>
</dbReference>
<keyword evidence="6" id="KW-0808">Transferase</keyword>
<dbReference type="Gene3D" id="3.30.565.10">
    <property type="entry name" value="Histidine kinase-like ATPase, C-terminal domain"/>
    <property type="match status" value="1"/>
</dbReference>